<dbReference type="GO" id="GO:0004733">
    <property type="term" value="F:pyridoxamine phosphate oxidase activity"/>
    <property type="evidence" value="ECO:0007669"/>
    <property type="project" value="InterPro"/>
</dbReference>
<reference evidence="8 9" key="1">
    <citation type="submission" date="2018-05" db="EMBL/GenBank/DDBJ databases">
        <title>Genetic diversity of glacier-inhabiting Cryobacterium bacteria in China and description of Cryobacterium mengkeensis sp. nov. and Arthrobacter glacialis sp. nov.</title>
        <authorList>
            <person name="Liu Q."/>
            <person name="Xin Y.-H."/>
        </authorList>
    </citation>
    <scope>NUCLEOTIDE SEQUENCE [LARGE SCALE GENOMIC DNA]</scope>
    <source>
        <strain evidence="8 9">GP3</strain>
    </source>
</reference>
<evidence type="ECO:0000259" key="6">
    <source>
        <dbReference type="Pfam" id="PF01243"/>
    </source>
</evidence>
<dbReference type="Gene3D" id="2.30.110.10">
    <property type="entry name" value="Electron Transport, Fmn-binding Protein, Chain A"/>
    <property type="match status" value="1"/>
</dbReference>
<dbReference type="Pfam" id="PF01243">
    <property type="entry name" value="PNPOx_N"/>
    <property type="match status" value="1"/>
</dbReference>
<dbReference type="RefSeq" id="WP_110106260.1">
    <property type="nucleotide sequence ID" value="NZ_JACBZZ010000001.1"/>
</dbReference>
<comment type="similarity">
    <text evidence="1">Belongs to the pyridoxamine 5'-phosphate oxidase family.</text>
</comment>
<keyword evidence="4" id="KW-0560">Oxidoreductase</keyword>
<accession>A0A2V3DSH3</accession>
<evidence type="ECO:0000256" key="2">
    <source>
        <dbReference type="ARBA" id="ARBA00022630"/>
    </source>
</evidence>
<evidence type="ECO:0000256" key="3">
    <source>
        <dbReference type="ARBA" id="ARBA00022643"/>
    </source>
</evidence>
<dbReference type="AlphaFoldDB" id="A0A2V3DSH3"/>
<dbReference type="PANTHER" id="PTHR10851">
    <property type="entry name" value="PYRIDOXINE-5-PHOSPHATE OXIDASE"/>
    <property type="match status" value="1"/>
</dbReference>
<comment type="cofactor">
    <cofactor evidence="5">
        <name>FMN</name>
        <dbReference type="ChEBI" id="CHEBI:58210"/>
    </cofactor>
    <text evidence="5">Binds 1 FMN per subunit.</text>
</comment>
<dbReference type="Proteomes" id="UP000246303">
    <property type="component" value="Unassembled WGS sequence"/>
</dbReference>
<feature type="binding site" evidence="5">
    <location>
        <position position="201"/>
    </location>
    <ligand>
        <name>FMN</name>
        <dbReference type="ChEBI" id="CHEBI:58210"/>
    </ligand>
</feature>
<gene>
    <name evidence="8" type="primary">pdxH</name>
    <name evidence="8" type="ORF">CVS29_10315</name>
</gene>
<feature type="binding site" evidence="5">
    <location>
        <begin position="146"/>
        <end position="147"/>
    </location>
    <ligand>
        <name>FMN</name>
        <dbReference type="ChEBI" id="CHEBI:58210"/>
    </ligand>
</feature>
<dbReference type="Pfam" id="PF10590">
    <property type="entry name" value="PNP_phzG_C"/>
    <property type="match status" value="1"/>
</dbReference>
<feature type="binding site" evidence="5">
    <location>
        <position position="191"/>
    </location>
    <ligand>
        <name>FMN</name>
        <dbReference type="ChEBI" id="CHEBI:58210"/>
    </ligand>
</feature>
<dbReference type="NCBIfam" id="NF004231">
    <property type="entry name" value="PRK05679.1"/>
    <property type="match status" value="1"/>
</dbReference>
<keyword evidence="2" id="KW-0285">Flavoprotein</keyword>
<evidence type="ECO:0000256" key="4">
    <source>
        <dbReference type="ARBA" id="ARBA00023002"/>
    </source>
</evidence>
<feature type="binding site" evidence="5">
    <location>
        <begin position="66"/>
        <end position="71"/>
    </location>
    <ligand>
        <name>FMN</name>
        <dbReference type="ChEBI" id="CHEBI:58210"/>
    </ligand>
</feature>
<dbReference type="InterPro" id="IPR019576">
    <property type="entry name" value="Pyridoxamine_oxidase_dimer_C"/>
</dbReference>
<dbReference type="GO" id="GO:0008615">
    <property type="term" value="P:pyridoxine biosynthetic process"/>
    <property type="evidence" value="ECO:0007669"/>
    <property type="project" value="InterPro"/>
</dbReference>
<evidence type="ECO:0000256" key="1">
    <source>
        <dbReference type="ARBA" id="ARBA00007301"/>
    </source>
</evidence>
<keyword evidence="9" id="KW-1185">Reference proteome</keyword>
<dbReference type="PANTHER" id="PTHR10851:SF0">
    <property type="entry name" value="PYRIDOXINE-5'-PHOSPHATE OXIDASE"/>
    <property type="match status" value="1"/>
</dbReference>
<dbReference type="OrthoDB" id="9780392at2"/>
<feature type="binding site" evidence="5">
    <location>
        <position position="89"/>
    </location>
    <ligand>
        <name>FMN</name>
        <dbReference type="ChEBI" id="CHEBI:58210"/>
    </ligand>
</feature>
<protein>
    <submittedName>
        <fullName evidence="8">Pyridoxamine 5'-phosphate oxidase</fullName>
    </submittedName>
</protein>
<name>A0A2V3DSH3_9MICC</name>
<dbReference type="InterPro" id="IPR012349">
    <property type="entry name" value="Split_barrel_FMN-bd"/>
</dbReference>
<dbReference type="GO" id="GO:0010181">
    <property type="term" value="F:FMN binding"/>
    <property type="evidence" value="ECO:0007669"/>
    <property type="project" value="InterPro"/>
</dbReference>
<feature type="domain" description="Pyridoxine 5'-phosphate oxidase dimerisation C-terminal" evidence="7">
    <location>
        <begin position="178"/>
        <end position="218"/>
    </location>
</feature>
<dbReference type="EMBL" id="QHLZ01000006">
    <property type="protein sequence ID" value="PXA65084.1"/>
    <property type="molecule type" value="Genomic_DNA"/>
</dbReference>
<dbReference type="InterPro" id="IPR011576">
    <property type="entry name" value="Pyridox_Oxase_N"/>
</dbReference>
<proteinExistence type="inferred from homology"/>
<organism evidence="8 9">
    <name type="scientific">Arthrobacter psychrochitiniphilus</name>
    <dbReference type="NCBI Taxonomy" id="291045"/>
    <lineage>
        <taxon>Bacteria</taxon>
        <taxon>Bacillati</taxon>
        <taxon>Actinomycetota</taxon>
        <taxon>Actinomycetes</taxon>
        <taxon>Micrococcales</taxon>
        <taxon>Micrococcaceae</taxon>
        <taxon>Arthrobacter</taxon>
    </lineage>
</organism>
<dbReference type="SUPFAM" id="SSF50475">
    <property type="entry name" value="FMN-binding split barrel"/>
    <property type="match status" value="1"/>
</dbReference>
<sequence length="218" mass="23988">MQTRGDGFGAVPPTVGQEPGFAVASAPDLPHELFLRWRQDAIHAGLTEAYAAILSTVDADGMPDARVLTVKDVNGDCGFRIATGDDSTKGAQLLANPKCALTFYWSTLNRVVRIRGTAHRATAAESAADFLTRHPQTRVNALAAPQSSTFATDAAREELIKQAQAAMELDPEIVSPQWAAWTVVPKSVEFWQGDPHRNHQRLRYLRTDSAWEKQRLWP</sequence>
<evidence type="ECO:0000313" key="8">
    <source>
        <dbReference type="EMBL" id="PXA65084.1"/>
    </source>
</evidence>
<keyword evidence="3 5" id="KW-0288">FMN</keyword>
<dbReference type="PIRSF" id="PIRSF000190">
    <property type="entry name" value="Pyd_amn-ph_oxd"/>
    <property type="match status" value="1"/>
</dbReference>
<dbReference type="InterPro" id="IPR000659">
    <property type="entry name" value="Pyridox_Oxase"/>
</dbReference>
<evidence type="ECO:0000259" key="7">
    <source>
        <dbReference type="Pfam" id="PF10590"/>
    </source>
</evidence>
<comment type="caution">
    <text evidence="8">The sequence shown here is derived from an EMBL/GenBank/DDBJ whole genome shotgun (WGS) entry which is preliminary data.</text>
</comment>
<evidence type="ECO:0000256" key="5">
    <source>
        <dbReference type="PIRSR" id="PIRSR000190-2"/>
    </source>
</evidence>
<feature type="domain" description="Pyridoxamine 5'-phosphate oxidase N-terminal" evidence="6">
    <location>
        <begin position="40"/>
        <end position="149"/>
    </location>
</feature>
<evidence type="ECO:0000313" key="9">
    <source>
        <dbReference type="Proteomes" id="UP000246303"/>
    </source>
</evidence>